<dbReference type="RefSeq" id="WP_377812281.1">
    <property type="nucleotide sequence ID" value="NZ_JBHRSJ010000001.1"/>
</dbReference>
<keyword evidence="8" id="KW-1185">Reference proteome</keyword>
<comment type="subcellular location">
    <subcellularLocation>
        <location evidence="1">Cell envelope</location>
    </subcellularLocation>
</comment>
<gene>
    <name evidence="7" type="ORF">ACFOJE_00575</name>
</gene>
<dbReference type="EMBL" id="JBHRSJ010000001">
    <property type="protein sequence ID" value="MFC2970709.1"/>
    <property type="molecule type" value="Genomic_DNA"/>
</dbReference>
<reference evidence="8" key="1">
    <citation type="journal article" date="2019" name="Int. J. Syst. Evol. Microbiol.">
        <title>The Global Catalogue of Microorganisms (GCM) 10K type strain sequencing project: providing services to taxonomists for standard genome sequencing and annotation.</title>
        <authorList>
            <consortium name="The Broad Institute Genomics Platform"/>
            <consortium name="The Broad Institute Genome Sequencing Center for Infectious Disease"/>
            <person name="Wu L."/>
            <person name="Ma J."/>
        </authorList>
    </citation>
    <scope>NUCLEOTIDE SEQUENCE [LARGE SCALE GENOMIC DNA]</scope>
    <source>
        <strain evidence="8">KCTC 62195</strain>
    </source>
</reference>
<name>A0ABV7AML1_9GAMM</name>
<evidence type="ECO:0000313" key="8">
    <source>
        <dbReference type="Proteomes" id="UP001595457"/>
    </source>
</evidence>
<dbReference type="Pfam" id="PF25965">
    <property type="entry name" value="Beta-barrel_ALG44"/>
    <property type="match status" value="1"/>
</dbReference>
<proteinExistence type="predicted"/>
<dbReference type="Pfam" id="PF25964">
    <property type="entry name" value="BSH_ALG44"/>
    <property type="match status" value="1"/>
</dbReference>
<evidence type="ECO:0000256" key="1">
    <source>
        <dbReference type="ARBA" id="ARBA00004196"/>
    </source>
</evidence>
<dbReference type="Proteomes" id="UP001595457">
    <property type="component" value="Unassembled WGS sequence"/>
</dbReference>
<dbReference type="Gene3D" id="2.40.10.220">
    <property type="entry name" value="predicted glycosyltransferase like domains"/>
    <property type="match status" value="1"/>
</dbReference>
<dbReference type="PANTHER" id="PTHR30386:SF19">
    <property type="entry name" value="MULTIDRUG EXPORT PROTEIN EMRA-RELATED"/>
    <property type="match status" value="1"/>
</dbReference>
<dbReference type="InterPro" id="IPR058835">
    <property type="entry name" value="BSH_ALG44"/>
</dbReference>
<comment type="caution">
    <text evidence="7">The sequence shown here is derived from an EMBL/GenBank/DDBJ whole genome shotgun (WGS) entry which is preliminary data.</text>
</comment>
<keyword evidence="2" id="KW-0812">Transmembrane</keyword>
<dbReference type="InterPro" id="IPR050739">
    <property type="entry name" value="MFP"/>
</dbReference>
<organism evidence="7 8">
    <name type="scientific">Azotobacter bryophylli</name>
    <dbReference type="NCBI Taxonomy" id="1986537"/>
    <lineage>
        <taxon>Bacteria</taxon>
        <taxon>Pseudomonadati</taxon>
        <taxon>Pseudomonadota</taxon>
        <taxon>Gammaproteobacteria</taxon>
        <taxon>Pseudomonadales</taxon>
        <taxon>Pseudomonadaceae</taxon>
        <taxon>Azotobacter</taxon>
    </lineage>
</organism>
<feature type="domain" description="ALG44 barrel-sandwich hybrid" evidence="5">
    <location>
        <begin position="199"/>
        <end position="294"/>
    </location>
</feature>
<dbReference type="InterPro" id="IPR058833">
    <property type="entry name" value="Hl_ALG44"/>
</dbReference>
<dbReference type="InterPro" id="IPR009875">
    <property type="entry name" value="PilZ_domain"/>
</dbReference>
<dbReference type="SUPFAM" id="SSF141371">
    <property type="entry name" value="PilZ domain-like"/>
    <property type="match status" value="1"/>
</dbReference>
<feature type="domain" description="ALG44 beta-barrel" evidence="6">
    <location>
        <begin position="297"/>
        <end position="375"/>
    </location>
</feature>
<evidence type="ECO:0000259" key="4">
    <source>
        <dbReference type="Pfam" id="PF25891"/>
    </source>
</evidence>
<evidence type="ECO:0000313" key="7">
    <source>
        <dbReference type="EMBL" id="MFC2970709.1"/>
    </source>
</evidence>
<feature type="domain" description="PilZ" evidence="3">
    <location>
        <begin position="16"/>
        <end position="116"/>
    </location>
</feature>
<dbReference type="InterPro" id="IPR058834">
    <property type="entry name" value="Beta-barrel_ALG44"/>
</dbReference>
<protein>
    <submittedName>
        <fullName evidence="7">PilZ domain-containing protein</fullName>
    </submittedName>
</protein>
<evidence type="ECO:0000256" key="2">
    <source>
        <dbReference type="SAM" id="Phobius"/>
    </source>
</evidence>
<accession>A0ABV7AML1</accession>
<dbReference type="Pfam" id="PF25891">
    <property type="entry name" value="Hl_ALG44"/>
    <property type="match status" value="1"/>
</dbReference>
<keyword evidence="2" id="KW-0472">Membrane</keyword>
<feature type="domain" description="ALG44 helical loop" evidence="4">
    <location>
        <begin position="231"/>
        <end position="257"/>
    </location>
</feature>
<dbReference type="Pfam" id="PF07238">
    <property type="entry name" value="PilZ"/>
    <property type="match status" value="1"/>
</dbReference>
<evidence type="ECO:0000259" key="6">
    <source>
        <dbReference type="Pfam" id="PF25965"/>
    </source>
</evidence>
<dbReference type="PANTHER" id="PTHR30386">
    <property type="entry name" value="MEMBRANE FUSION SUBUNIT OF EMRAB-TOLC MULTIDRUG EFFLUX PUMP"/>
    <property type="match status" value="1"/>
</dbReference>
<sequence>MNTAVNVNVVHESEAQRQHARVKLPAKIRFVGNNRQTIDQRLIDISAGGFSFVAAPQSNQVGDHHKGKLLFQIDNLSLAMDVDFQVRSVDPESGRTGCQFQNLDARQISTLRHLITAHLSGELVTIGDVMSTLQRDNFTKSRKGKTLAPQTLLERARAIAFSLGVLVVGVGAFGLILKELYGIYFVTHAESAMISVPGMQVTMPREGTVQSLVGPDGIVAKGAPIASFSSTMLEVLKGHLTEEQLNPANVEQLFSRQMKGTLTSPCDCKVIRQTVADGQYATKGSVIFELVPRNSEADIEARFPYRDFERVKPGTRVEFLLPGEEKERHGQIVSSTLQNAELSDSIHVVIRPEQPLDSTLIGQPVEVQVDRGPSFDWLIDKALAAGF</sequence>
<keyword evidence="2" id="KW-1133">Transmembrane helix</keyword>
<feature type="transmembrane region" description="Helical" evidence="2">
    <location>
        <begin position="158"/>
        <end position="177"/>
    </location>
</feature>
<evidence type="ECO:0000259" key="3">
    <source>
        <dbReference type="Pfam" id="PF07238"/>
    </source>
</evidence>
<evidence type="ECO:0000259" key="5">
    <source>
        <dbReference type="Pfam" id="PF25964"/>
    </source>
</evidence>